<dbReference type="InterPro" id="IPR020056">
    <property type="entry name" value="Rbsml_bL25/Gln-tRNA_synth_N"/>
</dbReference>
<keyword evidence="2 5" id="KW-0694">RNA-binding</keyword>
<dbReference type="PANTHER" id="PTHR33284:SF1">
    <property type="entry name" value="RIBOSOMAL PROTEIN L25_GLN-TRNA SYNTHETASE, ANTI-CODON-BINDING DOMAIN-CONTAINING PROTEIN"/>
    <property type="match status" value="1"/>
</dbReference>
<organism evidence="9 10">
    <name type="scientific">Gallintestinimicrobium propionicum</name>
    <dbReference type="NCBI Taxonomy" id="2981770"/>
    <lineage>
        <taxon>Bacteria</taxon>
        <taxon>Bacillati</taxon>
        <taxon>Bacillota</taxon>
        <taxon>Clostridia</taxon>
        <taxon>Lachnospirales</taxon>
        <taxon>Lachnospiraceae</taxon>
        <taxon>Gallintestinimicrobium</taxon>
    </lineage>
</organism>
<dbReference type="CDD" id="cd00495">
    <property type="entry name" value="Ribosomal_L25_TL5_CTC"/>
    <property type="match status" value="1"/>
</dbReference>
<protein>
    <recommendedName>
        <fullName evidence="5">Large ribosomal subunit protein bL25</fullName>
    </recommendedName>
    <alternativeName>
        <fullName evidence="5">General stress protein CTC</fullName>
    </alternativeName>
</protein>
<dbReference type="InterPro" id="IPR020057">
    <property type="entry name" value="Ribosomal_bL25_b-dom"/>
</dbReference>
<dbReference type="InterPro" id="IPR020930">
    <property type="entry name" value="Ribosomal_uL5_bac-type"/>
</dbReference>
<dbReference type="Proteomes" id="UP001199355">
    <property type="component" value="Unassembled WGS sequence"/>
</dbReference>
<dbReference type="EMBL" id="JAJEQF010000078">
    <property type="protein sequence ID" value="MCC2169257.1"/>
    <property type="molecule type" value="Genomic_DNA"/>
</dbReference>
<gene>
    <name evidence="5" type="primary">rplY</name>
    <name evidence="5" type="synonym">ctc</name>
    <name evidence="9" type="ORF">LKD45_16490</name>
</gene>
<feature type="compositionally biased region" description="Acidic residues" evidence="6">
    <location>
        <begin position="184"/>
        <end position="195"/>
    </location>
</feature>
<dbReference type="Pfam" id="PF01386">
    <property type="entry name" value="Ribosomal_L25p"/>
    <property type="match status" value="1"/>
</dbReference>
<feature type="domain" description="Large ribosomal subunit protein bL25 beta" evidence="8">
    <location>
        <begin position="98"/>
        <end position="178"/>
    </location>
</feature>
<evidence type="ECO:0000259" key="7">
    <source>
        <dbReference type="Pfam" id="PF01386"/>
    </source>
</evidence>
<sequence>MTTLKAETRDKNVKAKRLRREGYVTGNVFGREITGSIPVKIGQREVERLLKTSNKGSQLMLEVDGKTYDVLIKEIDYDAMKNQVTEIDFQALVSNEKVHSVAEVVLLNHEKVVDGILQQKLEEISYKALPAALVDRIEIDVESMKIGDVVLVKDLAIASNPDIDLMTDPEAVVVTVTRAHNAPVEEETEETDADAAADTKKDAAKKEEK</sequence>
<dbReference type="NCBIfam" id="TIGR00731">
    <property type="entry name" value="bL25_bact_ctc"/>
    <property type="match status" value="1"/>
</dbReference>
<keyword evidence="4 5" id="KW-0687">Ribonucleoprotein</keyword>
<dbReference type="Pfam" id="PF14693">
    <property type="entry name" value="Ribosomal_TL5_C"/>
    <property type="match status" value="1"/>
</dbReference>
<dbReference type="SUPFAM" id="SSF50715">
    <property type="entry name" value="Ribosomal protein L25-like"/>
    <property type="match status" value="1"/>
</dbReference>
<evidence type="ECO:0000259" key="8">
    <source>
        <dbReference type="Pfam" id="PF14693"/>
    </source>
</evidence>
<evidence type="ECO:0000313" key="9">
    <source>
        <dbReference type="EMBL" id="MCC2169257.1"/>
    </source>
</evidence>
<name>A0AAE3J451_9FIRM</name>
<dbReference type="Gene3D" id="2.40.240.10">
    <property type="entry name" value="Ribosomal Protein L25, Chain P"/>
    <property type="match status" value="1"/>
</dbReference>
<evidence type="ECO:0000256" key="1">
    <source>
        <dbReference type="ARBA" id="ARBA00022730"/>
    </source>
</evidence>
<evidence type="ECO:0000313" key="10">
    <source>
        <dbReference type="Proteomes" id="UP001199355"/>
    </source>
</evidence>
<dbReference type="InterPro" id="IPR011035">
    <property type="entry name" value="Ribosomal_bL25/Gln-tRNA_synth"/>
</dbReference>
<keyword evidence="3 5" id="KW-0689">Ribosomal protein</keyword>
<evidence type="ECO:0000256" key="5">
    <source>
        <dbReference type="HAMAP-Rule" id="MF_01334"/>
    </source>
</evidence>
<comment type="similarity">
    <text evidence="5">Belongs to the bacterial ribosomal protein bL25 family. CTC subfamily.</text>
</comment>
<comment type="caution">
    <text evidence="9">The sequence shown here is derived from an EMBL/GenBank/DDBJ whole genome shotgun (WGS) entry which is preliminary data.</text>
</comment>
<evidence type="ECO:0000256" key="4">
    <source>
        <dbReference type="ARBA" id="ARBA00023274"/>
    </source>
</evidence>
<dbReference type="InterPro" id="IPR029751">
    <property type="entry name" value="Ribosomal_L25_dom"/>
</dbReference>
<accession>A0AAE3J451</accession>
<dbReference type="RefSeq" id="WP_308729212.1">
    <property type="nucleotide sequence ID" value="NZ_JAJEQF010000078.1"/>
</dbReference>
<dbReference type="InterPro" id="IPR037121">
    <property type="entry name" value="Ribosomal_bL25_C"/>
</dbReference>
<comment type="function">
    <text evidence="5">This is one of the proteins that binds to the 5S RNA in the ribosome where it forms part of the central protuberance.</text>
</comment>
<dbReference type="InterPro" id="IPR001021">
    <property type="entry name" value="Ribosomal_bL25_long"/>
</dbReference>
<keyword evidence="10" id="KW-1185">Reference proteome</keyword>
<evidence type="ECO:0000256" key="2">
    <source>
        <dbReference type="ARBA" id="ARBA00022884"/>
    </source>
</evidence>
<evidence type="ECO:0000256" key="6">
    <source>
        <dbReference type="SAM" id="MobiDB-lite"/>
    </source>
</evidence>
<dbReference type="Gene3D" id="2.170.120.20">
    <property type="entry name" value="Ribosomal protein L25, beta domain"/>
    <property type="match status" value="1"/>
</dbReference>
<feature type="compositionally biased region" description="Basic and acidic residues" evidence="6">
    <location>
        <begin position="197"/>
        <end position="209"/>
    </location>
</feature>
<dbReference type="PANTHER" id="PTHR33284">
    <property type="entry name" value="RIBOSOMAL PROTEIN L25/GLN-TRNA SYNTHETASE, ANTI-CODON-BINDING DOMAIN-CONTAINING PROTEIN"/>
    <property type="match status" value="1"/>
</dbReference>
<keyword evidence="1 5" id="KW-0699">rRNA-binding</keyword>
<dbReference type="GO" id="GO:0008097">
    <property type="term" value="F:5S rRNA binding"/>
    <property type="evidence" value="ECO:0007669"/>
    <property type="project" value="InterPro"/>
</dbReference>
<comment type="subunit">
    <text evidence="5">Part of the 50S ribosomal subunit; part of the 5S rRNA/L5/L18/L25 subcomplex. Contacts the 5S rRNA. Binds to the 5S rRNA independently of L5 and L18.</text>
</comment>
<reference evidence="9 10" key="1">
    <citation type="submission" date="2021-10" db="EMBL/GenBank/DDBJ databases">
        <title>Anaerobic single-cell dispensing facilitates the cultivation of human gut bacteria.</title>
        <authorList>
            <person name="Afrizal A."/>
        </authorList>
    </citation>
    <scope>NUCLEOTIDE SEQUENCE [LARGE SCALE GENOMIC DNA]</scope>
    <source>
        <strain evidence="9 10">CLA-AA-H244</strain>
    </source>
</reference>
<feature type="domain" description="Large ribosomal subunit protein bL25 L25" evidence="7">
    <location>
        <begin position="4"/>
        <end position="89"/>
    </location>
</feature>
<proteinExistence type="inferred from homology"/>
<dbReference type="HAMAP" id="MF_01334">
    <property type="entry name" value="Ribosomal_bL25_CTC"/>
    <property type="match status" value="1"/>
</dbReference>
<dbReference type="AlphaFoldDB" id="A0AAE3J451"/>
<dbReference type="GO" id="GO:0006412">
    <property type="term" value="P:translation"/>
    <property type="evidence" value="ECO:0007669"/>
    <property type="project" value="UniProtKB-UniRule"/>
</dbReference>
<dbReference type="GO" id="GO:0003735">
    <property type="term" value="F:structural constituent of ribosome"/>
    <property type="evidence" value="ECO:0007669"/>
    <property type="project" value="InterPro"/>
</dbReference>
<evidence type="ECO:0000256" key="3">
    <source>
        <dbReference type="ARBA" id="ARBA00022980"/>
    </source>
</evidence>
<dbReference type="GO" id="GO:0022625">
    <property type="term" value="C:cytosolic large ribosomal subunit"/>
    <property type="evidence" value="ECO:0007669"/>
    <property type="project" value="TreeGrafter"/>
</dbReference>
<feature type="region of interest" description="Disordered" evidence="6">
    <location>
        <begin position="179"/>
        <end position="209"/>
    </location>
</feature>